<accession>A0A5B7CGB4</accession>
<dbReference type="EMBL" id="VSRR010000007">
    <property type="protein sequence ID" value="MPC07754.1"/>
    <property type="molecule type" value="Genomic_DNA"/>
</dbReference>
<gene>
    <name evidence="2" type="ORF">E2C01_000321</name>
</gene>
<reference evidence="2 3" key="1">
    <citation type="submission" date="2019-05" db="EMBL/GenBank/DDBJ databases">
        <title>Another draft genome of Portunus trituberculatus and its Hox gene families provides insights of decapod evolution.</title>
        <authorList>
            <person name="Jeong J.-H."/>
            <person name="Song I."/>
            <person name="Kim S."/>
            <person name="Choi T."/>
            <person name="Kim D."/>
            <person name="Ryu S."/>
            <person name="Kim W."/>
        </authorList>
    </citation>
    <scope>NUCLEOTIDE SEQUENCE [LARGE SCALE GENOMIC DNA]</scope>
    <source>
        <tissue evidence="2">Muscle</tissue>
    </source>
</reference>
<sequence length="265" mass="28473">MSWPGNPESPASPSPLDRPSGAKAHYQTWRHPRRTPGVSHPGALEPPAPGHNTTSTYKAGSGHPFVTQSEATSTVRCEVLSGSRCINADDLALGHVTPRGASAVHEVTSFLFTWTPAPTPIKAPGAREAPRPEEHDTESWLRTGDNLNIAVQGRVALPSRTAHRGWRAPPNGKTAWPRETWRGVDLLCSSGSSVTYSEKVKAGHFYSANLPDLLGLGGAAHGSQAPTIYVRVLTDHITLPELLIMTSCSRNFVRRLMSSGGLIMK</sequence>
<protein>
    <submittedName>
        <fullName evidence="2">Uncharacterized protein</fullName>
    </submittedName>
</protein>
<dbReference type="Proteomes" id="UP000324222">
    <property type="component" value="Unassembled WGS sequence"/>
</dbReference>
<dbReference type="AlphaFoldDB" id="A0A5B7CGB4"/>
<name>A0A5B7CGB4_PORTR</name>
<evidence type="ECO:0000313" key="2">
    <source>
        <dbReference type="EMBL" id="MPC07754.1"/>
    </source>
</evidence>
<evidence type="ECO:0000313" key="3">
    <source>
        <dbReference type="Proteomes" id="UP000324222"/>
    </source>
</evidence>
<evidence type="ECO:0000256" key="1">
    <source>
        <dbReference type="SAM" id="MobiDB-lite"/>
    </source>
</evidence>
<keyword evidence="3" id="KW-1185">Reference proteome</keyword>
<comment type="caution">
    <text evidence="2">The sequence shown here is derived from an EMBL/GenBank/DDBJ whole genome shotgun (WGS) entry which is preliminary data.</text>
</comment>
<organism evidence="2 3">
    <name type="scientific">Portunus trituberculatus</name>
    <name type="common">Swimming crab</name>
    <name type="synonym">Neptunus trituberculatus</name>
    <dbReference type="NCBI Taxonomy" id="210409"/>
    <lineage>
        <taxon>Eukaryota</taxon>
        <taxon>Metazoa</taxon>
        <taxon>Ecdysozoa</taxon>
        <taxon>Arthropoda</taxon>
        <taxon>Crustacea</taxon>
        <taxon>Multicrustacea</taxon>
        <taxon>Malacostraca</taxon>
        <taxon>Eumalacostraca</taxon>
        <taxon>Eucarida</taxon>
        <taxon>Decapoda</taxon>
        <taxon>Pleocyemata</taxon>
        <taxon>Brachyura</taxon>
        <taxon>Eubrachyura</taxon>
        <taxon>Portunoidea</taxon>
        <taxon>Portunidae</taxon>
        <taxon>Portuninae</taxon>
        <taxon>Portunus</taxon>
    </lineage>
</organism>
<feature type="region of interest" description="Disordered" evidence="1">
    <location>
        <begin position="1"/>
        <end position="65"/>
    </location>
</feature>
<proteinExistence type="predicted"/>